<dbReference type="PANTHER" id="PTHR37691">
    <property type="entry name" value="BLR3518 PROTEIN"/>
    <property type="match status" value="1"/>
</dbReference>
<reference evidence="2" key="2">
    <citation type="submission" date="2015-10" db="EMBL/GenBank/DDBJ databases">
        <title>Improved Draft Genome Sequence of Clostridium pasteurianum Strain ATCC 6013 (DSM 525) Using a Hybrid Next-Generation Sequencing Approach.</title>
        <authorList>
            <person name="Pyne M.E."/>
            <person name="Utturkar S.M."/>
            <person name="Brown S.D."/>
            <person name="Moo-Young M."/>
            <person name="Chung D.A."/>
            <person name="Chou P.C."/>
        </authorList>
    </citation>
    <scope>NUCLEOTIDE SEQUENCE</scope>
    <source>
        <strain evidence="2">ATCC 6013</strain>
    </source>
</reference>
<reference evidence="1 4" key="1">
    <citation type="journal article" date="2015" name="Genome Announc.">
        <title>Complete Genome Sequence of the Nitrogen-Fixing and Solvent-Producing Clostridium pasteurianum DSM 525.</title>
        <authorList>
            <person name="Poehlein A."/>
            <person name="Grosse-Honebrink A."/>
            <person name="Zhang Y."/>
            <person name="Minton N.P."/>
            <person name="Daniel R."/>
        </authorList>
    </citation>
    <scope>NUCLEOTIDE SEQUENCE [LARGE SCALE GENOMIC DNA]</scope>
    <source>
        <strain evidence="1">DSM 525</strain>
        <strain evidence="4">DSM 525 / ATCC 6013</strain>
    </source>
</reference>
<dbReference type="eggNOG" id="COG1416">
    <property type="taxonomic scope" value="Bacteria"/>
</dbReference>
<organism evidence="1 4">
    <name type="scientific">Clostridium pasteurianum DSM 525 = ATCC 6013</name>
    <dbReference type="NCBI Taxonomy" id="1262449"/>
    <lineage>
        <taxon>Bacteria</taxon>
        <taxon>Bacillati</taxon>
        <taxon>Bacillota</taxon>
        <taxon>Clostridia</taxon>
        <taxon>Eubacteriales</taxon>
        <taxon>Clostridiaceae</taxon>
        <taxon>Clostridium</taxon>
    </lineage>
</organism>
<protein>
    <submittedName>
        <fullName evidence="2">DsrE family protein</fullName>
    </submittedName>
</protein>
<evidence type="ECO:0000313" key="1">
    <source>
        <dbReference type="EMBL" id="AJA50808.1"/>
    </source>
</evidence>
<dbReference type="PATRIC" id="fig|1262449.3.peg.2851"/>
<dbReference type="SUPFAM" id="SSF75169">
    <property type="entry name" value="DsrEFH-like"/>
    <property type="match status" value="1"/>
</dbReference>
<dbReference type="RefSeq" id="WP_004455443.1">
    <property type="nucleotide sequence ID" value="NZ_ANZB01000010.1"/>
</dbReference>
<accession>A0A0H3J762</accession>
<keyword evidence="4" id="KW-1185">Reference proteome</keyword>
<evidence type="ECO:0000313" key="2">
    <source>
        <dbReference type="EMBL" id="KRU13182.1"/>
    </source>
</evidence>
<dbReference type="KEGG" id="cpae:CPAST_c07200"/>
<dbReference type="AlphaFoldDB" id="A0A0H3J762"/>
<dbReference type="InterPro" id="IPR027396">
    <property type="entry name" value="DsrEFH-like"/>
</dbReference>
<dbReference type="KEGG" id="cpat:CLPA_c07200"/>
<proteinExistence type="predicted"/>
<dbReference type="EMBL" id="CP009268">
    <property type="protein sequence ID" value="AJA50808.1"/>
    <property type="molecule type" value="Genomic_DNA"/>
</dbReference>
<dbReference type="Proteomes" id="UP000028042">
    <property type="component" value="Unassembled WGS sequence"/>
</dbReference>
<gene>
    <name evidence="1" type="ORF">CLPA_c07200</name>
    <name evidence="2" type="ORF">CP6013_02430</name>
</gene>
<dbReference type="Proteomes" id="UP000030905">
    <property type="component" value="Chromosome"/>
</dbReference>
<evidence type="ECO:0000313" key="3">
    <source>
        <dbReference type="Proteomes" id="UP000028042"/>
    </source>
</evidence>
<dbReference type="EMBL" id="JPGY02000001">
    <property type="protein sequence ID" value="KRU13182.1"/>
    <property type="molecule type" value="Genomic_DNA"/>
</dbReference>
<sequence>MQQKKILFHIDELNKWDLLLKDVSISINFYRDIDFHIYVLATSEAVKFYNSKDISYTHLDFMEYLANNNVEFAAGKEDMDYYDIDLKNLVQFVQVVPSGSLELVNRQKEGYTYLKAW</sequence>
<dbReference type="Gene3D" id="3.40.1260.10">
    <property type="entry name" value="DsrEFH-like"/>
    <property type="match status" value="1"/>
</dbReference>
<reference evidence="2 3" key="3">
    <citation type="journal article" name="Genome Announc.">
        <title>Improved Draft Genome Sequence of Clostridium pasteurianum Strain ATCC 6013 (DSM 525) Using a Hybrid Next-Generation Sequencing Approach.</title>
        <authorList>
            <person name="Pyne M.E."/>
            <person name="Utturkar S."/>
            <person name="Brown S.D."/>
            <person name="Moo-Young M."/>
            <person name="Chung D.A."/>
            <person name="Chou C.P."/>
        </authorList>
    </citation>
    <scope>NUCLEOTIDE SEQUENCE [LARGE SCALE GENOMIC DNA]</scope>
    <source>
        <strain evidence="2 3">ATCC 6013</strain>
    </source>
</reference>
<dbReference type="PANTHER" id="PTHR37691:SF1">
    <property type="entry name" value="BLR3518 PROTEIN"/>
    <property type="match status" value="1"/>
</dbReference>
<dbReference type="GeneID" id="93072937"/>
<evidence type="ECO:0000313" key="4">
    <source>
        <dbReference type="Proteomes" id="UP000030905"/>
    </source>
</evidence>
<name>A0A0H3J762_CLOPA</name>